<dbReference type="AlphaFoldDB" id="A0A816JJK1"/>
<name>A0A816JJK1_BRANA</name>
<comment type="similarity">
    <text evidence="2">Belongs to the bZIP family.</text>
</comment>
<keyword evidence="8" id="KW-0175">Coiled coil</keyword>
<evidence type="ECO:0000259" key="9">
    <source>
        <dbReference type="PROSITE" id="PS51806"/>
    </source>
</evidence>
<dbReference type="Pfam" id="PF14144">
    <property type="entry name" value="DOG1"/>
    <property type="match status" value="1"/>
</dbReference>
<dbReference type="InterPro" id="IPR046347">
    <property type="entry name" value="bZIP_sf"/>
</dbReference>
<dbReference type="InterPro" id="IPR025422">
    <property type="entry name" value="TGA_domain"/>
</dbReference>
<protein>
    <submittedName>
        <fullName evidence="10">(rape) hypothetical protein</fullName>
    </submittedName>
</protein>
<dbReference type="SUPFAM" id="SSF57959">
    <property type="entry name" value="Leucine zipper domain"/>
    <property type="match status" value="1"/>
</dbReference>
<keyword evidence="4" id="KW-0238">DNA-binding</keyword>
<gene>
    <name evidence="10" type="ORF">DARMORV10_C09P67530.1</name>
</gene>
<evidence type="ECO:0000256" key="2">
    <source>
        <dbReference type="ARBA" id="ARBA00007163"/>
    </source>
</evidence>
<dbReference type="Proteomes" id="UP001295469">
    <property type="component" value="Chromosome C09"/>
</dbReference>
<keyword evidence="6" id="KW-0804">Transcription</keyword>
<dbReference type="PROSITE" id="PS51806">
    <property type="entry name" value="DOG1"/>
    <property type="match status" value="1"/>
</dbReference>
<dbReference type="PANTHER" id="PTHR45693:SF51">
    <property type="entry name" value="GENOME ASSEMBLY, CHROMOSOME: A10"/>
    <property type="match status" value="1"/>
</dbReference>
<dbReference type="EMBL" id="HG994373">
    <property type="protein sequence ID" value="CAF1788301.1"/>
    <property type="molecule type" value="Genomic_DNA"/>
</dbReference>
<accession>A0A816JJK1</accession>
<dbReference type="GO" id="GO:0006351">
    <property type="term" value="P:DNA-templated transcription"/>
    <property type="evidence" value="ECO:0007669"/>
    <property type="project" value="InterPro"/>
</dbReference>
<dbReference type="PROSITE" id="PS00036">
    <property type="entry name" value="BZIP_BASIC"/>
    <property type="match status" value="1"/>
</dbReference>
<evidence type="ECO:0000256" key="5">
    <source>
        <dbReference type="ARBA" id="ARBA00023159"/>
    </source>
</evidence>
<organism evidence="10">
    <name type="scientific">Brassica napus</name>
    <name type="common">Rape</name>
    <dbReference type="NCBI Taxonomy" id="3708"/>
    <lineage>
        <taxon>Eukaryota</taxon>
        <taxon>Viridiplantae</taxon>
        <taxon>Streptophyta</taxon>
        <taxon>Embryophyta</taxon>
        <taxon>Tracheophyta</taxon>
        <taxon>Spermatophyta</taxon>
        <taxon>Magnoliopsida</taxon>
        <taxon>eudicotyledons</taxon>
        <taxon>Gunneridae</taxon>
        <taxon>Pentapetalae</taxon>
        <taxon>rosids</taxon>
        <taxon>malvids</taxon>
        <taxon>Brassicales</taxon>
        <taxon>Brassicaceae</taxon>
        <taxon>Brassiceae</taxon>
        <taxon>Brassica</taxon>
    </lineage>
</organism>
<feature type="domain" description="DOG1" evidence="9">
    <location>
        <begin position="198"/>
        <end position="408"/>
    </location>
</feature>
<dbReference type="GO" id="GO:0003700">
    <property type="term" value="F:DNA-binding transcription factor activity"/>
    <property type="evidence" value="ECO:0007669"/>
    <property type="project" value="InterPro"/>
</dbReference>
<dbReference type="CDD" id="cd14708">
    <property type="entry name" value="bZIP_HBP1b-like"/>
    <property type="match status" value="1"/>
</dbReference>
<dbReference type="PANTHER" id="PTHR45693">
    <property type="entry name" value="TRANSCRIPTION FACTOR TGA9"/>
    <property type="match status" value="1"/>
</dbReference>
<comment type="subcellular location">
    <subcellularLocation>
        <location evidence="1">Nucleus</location>
    </subcellularLocation>
</comment>
<evidence type="ECO:0000256" key="7">
    <source>
        <dbReference type="ARBA" id="ARBA00023242"/>
    </source>
</evidence>
<keyword evidence="5" id="KW-0010">Activator</keyword>
<feature type="coiled-coil region" evidence="8">
    <location>
        <begin position="148"/>
        <end position="175"/>
    </location>
</feature>
<dbReference type="InterPro" id="IPR004827">
    <property type="entry name" value="bZIP"/>
</dbReference>
<evidence type="ECO:0000256" key="1">
    <source>
        <dbReference type="ARBA" id="ARBA00004123"/>
    </source>
</evidence>
<evidence type="ECO:0000256" key="6">
    <source>
        <dbReference type="ARBA" id="ARBA00023163"/>
    </source>
</evidence>
<sequence>MNTTTSSHFVPPTRFEIFDPLNQISTMWEESFKNNGGGFYTPNSIIIPTNQKPYSLVTLHICLSSLVFFFNSETNGCLCFQSEDGTEGTPHKFDQEASTSRHPDKVSCIIAHLNFFGALCEFIIFLYPQTQRRLAQNREAAKKSRLRKKAYVQQLETSRLKLIRLEQELDRARQQGFYASKRVDTNALSFSDNMCSGIVAFEMEYGHWVEEQNMQIHELRTVLNGQVSDVEIRLLVDNAMKHYFQLFLMKSAAAKLDVFYIMSGMWKTSAERFFLWIGGFRPSELLKVLVPHFDPMMDQQVLDVCNLRQSCQQAEDAVSQGMEKLQHTLAESVAAGELGEGSYVPQITSAMERLEALVSFVDQADHLRHETLQQMHRILTTRQAARGLLALGEYFQRLRALSSSWETRQREPT</sequence>
<keyword evidence="7" id="KW-0539">Nucleus</keyword>
<evidence type="ECO:0000256" key="4">
    <source>
        <dbReference type="ARBA" id="ARBA00023125"/>
    </source>
</evidence>
<dbReference type="GO" id="GO:0000976">
    <property type="term" value="F:transcription cis-regulatory region binding"/>
    <property type="evidence" value="ECO:0007669"/>
    <property type="project" value="UniProtKB-ARBA"/>
</dbReference>
<proteinExistence type="inferred from homology"/>
<evidence type="ECO:0000256" key="3">
    <source>
        <dbReference type="ARBA" id="ARBA00023015"/>
    </source>
</evidence>
<reference evidence="10" key="1">
    <citation type="submission" date="2021-01" db="EMBL/GenBank/DDBJ databases">
        <authorList>
            <consortium name="Genoscope - CEA"/>
            <person name="William W."/>
        </authorList>
    </citation>
    <scope>NUCLEOTIDE SEQUENCE</scope>
</reference>
<evidence type="ECO:0000313" key="10">
    <source>
        <dbReference type="EMBL" id="CAF1788301.1"/>
    </source>
</evidence>
<dbReference type="FunFam" id="1.20.5.170:FF:000019">
    <property type="entry name" value="BZIP family transcription factor"/>
    <property type="match status" value="1"/>
</dbReference>
<dbReference type="GO" id="GO:0005634">
    <property type="term" value="C:nucleus"/>
    <property type="evidence" value="ECO:0007669"/>
    <property type="project" value="UniProtKB-SubCell"/>
</dbReference>
<dbReference type="Pfam" id="PF00170">
    <property type="entry name" value="bZIP_1"/>
    <property type="match status" value="1"/>
</dbReference>
<keyword evidence="3" id="KW-0805">Transcription regulation</keyword>
<dbReference type="Gene3D" id="1.20.5.170">
    <property type="match status" value="1"/>
</dbReference>
<evidence type="ECO:0000256" key="8">
    <source>
        <dbReference type="SAM" id="Coils"/>
    </source>
</evidence>